<proteinExistence type="predicted"/>
<dbReference type="Gene3D" id="2.40.128.270">
    <property type="match status" value="1"/>
</dbReference>
<dbReference type="Pfam" id="PF03724">
    <property type="entry name" value="META"/>
    <property type="match status" value="1"/>
</dbReference>
<evidence type="ECO:0000259" key="1">
    <source>
        <dbReference type="Pfam" id="PF03724"/>
    </source>
</evidence>
<comment type="caution">
    <text evidence="2">The sequence shown here is derived from an EMBL/GenBank/DDBJ whole genome shotgun (WGS) entry which is preliminary data.</text>
</comment>
<keyword evidence="3" id="KW-1185">Reference proteome</keyword>
<dbReference type="InterPro" id="IPR038670">
    <property type="entry name" value="HslJ-like_sf"/>
</dbReference>
<sequence>MRKVKSWGWALAGLVLFLSSCQDKEPTPSAMSPERIQAMRTSFQTLEGQWVLKNFEKNPLPSSLENKATLIFEKQSDNTYQLGGRSFVNWFGGTFTLDEEKGLLVAHNNVISTLIGGPPAESQAESRYYEALQKAQFFELTDNGTLKIYAGEPGKASTEVMIFVKP</sequence>
<organism evidence="2 3">
    <name type="scientific">Rhabdobacter roseus</name>
    <dbReference type="NCBI Taxonomy" id="1655419"/>
    <lineage>
        <taxon>Bacteria</taxon>
        <taxon>Pseudomonadati</taxon>
        <taxon>Bacteroidota</taxon>
        <taxon>Cytophagia</taxon>
        <taxon>Cytophagales</taxon>
        <taxon>Cytophagaceae</taxon>
        <taxon>Rhabdobacter</taxon>
    </lineage>
</organism>
<dbReference type="PROSITE" id="PS51257">
    <property type="entry name" value="PROKAR_LIPOPROTEIN"/>
    <property type="match status" value="1"/>
</dbReference>
<feature type="domain" description="DUF306" evidence="1">
    <location>
        <begin position="45"/>
        <end position="149"/>
    </location>
</feature>
<name>A0A840U2H8_9BACT</name>
<dbReference type="EMBL" id="JACHGF010000008">
    <property type="protein sequence ID" value="MBB5286049.1"/>
    <property type="molecule type" value="Genomic_DNA"/>
</dbReference>
<gene>
    <name evidence="2" type="ORF">HNQ92_004209</name>
</gene>
<evidence type="ECO:0000313" key="3">
    <source>
        <dbReference type="Proteomes" id="UP000557307"/>
    </source>
</evidence>
<accession>A0A840U2H8</accession>
<reference evidence="2 3" key="1">
    <citation type="submission" date="2020-08" db="EMBL/GenBank/DDBJ databases">
        <title>Genomic Encyclopedia of Type Strains, Phase IV (KMG-IV): sequencing the most valuable type-strain genomes for metagenomic binning, comparative biology and taxonomic classification.</title>
        <authorList>
            <person name="Goeker M."/>
        </authorList>
    </citation>
    <scope>NUCLEOTIDE SEQUENCE [LARGE SCALE GENOMIC DNA]</scope>
    <source>
        <strain evidence="2 3">DSM 105074</strain>
    </source>
</reference>
<dbReference type="AlphaFoldDB" id="A0A840U2H8"/>
<evidence type="ECO:0000313" key="2">
    <source>
        <dbReference type="EMBL" id="MBB5286049.1"/>
    </source>
</evidence>
<dbReference type="RefSeq" id="WP_184176804.1">
    <property type="nucleotide sequence ID" value="NZ_JACHGF010000008.1"/>
</dbReference>
<keyword evidence="2" id="KW-0346">Stress response</keyword>
<dbReference type="InterPro" id="IPR005184">
    <property type="entry name" value="DUF306_Meta_HslJ"/>
</dbReference>
<protein>
    <submittedName>
        <fullName evidence="2">Heat shock protein HslJ</fullName>
    </submittedName>
</protein>
<dbReference type="Proteomes" id="UP000557307">
    <property type="component" value="Unassembled WGS sequence"/>
</dbReference>